<comment type="subcellular location">
    <subcellularLocation>
        <location evidence="1 9">Cell inner membrane</location>
        <topology evidence="1 9">Multi-pass membrane protein</topology>
    </subcellularLocation>
</comment>
<organism evidence="11 12">
    <name type="scientific">Pollutimonas bauzanensis</name>
    <dbReference type="NCBI Taxonomy" id="658167"/>
    <lineage>
        <taxon>Bacteria</taxon>
        <taxon>Pseudomonadati</taxon>
        <taxon>Pseudomonadota</taxon>
        <taxon>Betaproteobacteria</taxon>
        <taxon>Burkholderiales</taxon>
        <taxon>Alcaligenaceae</taxon>
        <taxon>Pollutimonas</taxon>
    </lineage>
</organism>
<comment type="similarity">
    <text evidence="8 9">Belongs to the TRAP transporter small permease family.</text>
</comment>
<keyword evidence="3" id="KW-1003">Cell membrane</keyword>
<feature type="transmembrane region" description="Helical" evidence="9">
    <location>
        <begin position="33"/>
        <end position="54"/>
    </location>
</feature>
<dbReference type="GO" id="GO:0005886">
    <property type="term" value="C:plasma membrane"/>
    <property type="evidence" value="ECO:0007669"/>
    <property type="project" value="UniProtKB-SubCell"/>
</dbReference>
<dbReference type="Pfam" id="PF04290">
    <property type="entry name" value="DctQ"/>
    <property type="match status" value="1"/>
</dbReference>
<evidence type="ECO:0000256" key="6">
    <source>
        <dbReference type="ARBA" id="ARBA00022989"/>
    </source>
</evidence>
<comment type="subunit">
    <text evidence="9">The complex comprises the extracytoplasmic solute receptor protein and the two transmembrane proteins.</text>
</comment>
<evidence type="ECO:0000256" key="2">
    <source>
        <dbReference type="ARBA" id="ARBA00022448"/>
    </source>
</evidence>
<evidence type="ECO:0000256" key="9">
    <source>
        <dbReference type="RuleBase" id="RU369079"/>
    </source>
</evidence>
<dbReference type="PANTHER" id="PTHR35011">
    <property type="entry name" value="2,3-DIKETO-L-GULONATE TRAP TRANSPORTER SMALL PERMEASE PROTEIN YIAM"/>
    <property type="match status" value="1"/>
</dbReference>
<keyword evidence="4 9" id="KW-0997">Cell inner membrane</keyword>
<dbReference type="RefSeq" id="WP_073102968.1">
    <property type="nucleotide sequence ID" value="NZ_FQXE01000004.1"/>
</dbReference>
<gene>
    <name evidence="11" type="ORF">SAMN04488135_104306</name>
</gene>
<dbReference type="AlphaFoldDB" id="A0A1M5VAC2"/>
<evidence type="ECO:0000256" key="3">
    <source>
        <dbReference type="ARBA" id="ARBA00022475"/>
    </source>
</evidence>
<keyword evidence="7 9" id="KW-0472">Membrane</keyword>
<evidence type="ECO:0000256" key="1">
    <source>
        <dbReference type="ARBA" id="ARBA00004429"/>
    </source>
</evidence>
<keyword evidence="2 9" id="KW-0813">Transport</keyword>
<name>A0A1M5VAC2_9BURK</name>
<evidence type="ECO:0000259" key="10">
    <source>
        <dbReference type="Pfam" id="PF04290"/>
    </source>
</evidence>
<evidence type="ECO:0000256" key="4">
    <source>
        <dbReference type="ARBA" id="ARBA00022519"/>
    </source>
</evidence>
<feature type="transmembrane region" description="Helical" evidence="9">
    <location>
        <begin position="106"/>
        <end position="126"/>
    </location>
</feature>
<keyword evidence="6 9" id="KW-1133">Transmembrane helix</keyword>
<dbReference type="Proteomes" id="UP000184226">
    <property type="component" value="Unassembled WGS sequence"/>
</dbReference>
<dbReference type="PANTHER" id="PTHR35011:SF2">
    <property type="entry name" value="2,3-DIKETO-L-GULONATE TRAP TRANSPORTER SMALL PERMEASE PROTEIN YIAM"/>
    <property type="match status" value="1"/>
</dbReference>
<comment type="function">
    <text evidence="9">Part of the tripartite ATP-independent periplasmic (TRAP) transport system.</text>
</comment>
<proteinExistence type="inferred from homology"/>
<feature type="transmembrane region" description="Helical" evidence="9">
    <location>
        <begin position="146"/>
        <end position="165"/>
    </location>
</feature>
<evidence type="ECO:0000313" key="11">
    <source>
        <dbReference type="EMBL" id="SHH72175.1"/>
    </source>
</evidence>
<reference evidence="11 12" key="1">
    <citation type="submission" date="2016-11" db="EMBL/GenBank/DDBJ databases">
        <authorList>
            <person name="Jaros S."/>
            <person name="Januszkiewicz K."/>
            <person name="Wedrychowicz H."/>
        </authorList>
    </citation>
    <scope>NUCLEOTIDE SEQUENCE [LARGE SCALE GENOMIC DNA]</scope>
    <source>
        <strain evidence="11 12">CGMCC 1.10190</strain>
    </source>
</reference>
<feature type="domain" description="Tripartite ATP-independent periplasmic transporters DctQ component" evidence="10">
    <location>
        <begin position="42"/>
        <end position="173"/>
    </location>
</feature>
<evidence type="ECO:0000313" key="12">
    <source>
        <dbReference type="Proteomes" id="UP000184226"/>
    </source>
</evidence>
<evidence type="ECO:0000256" key="5">
    <source>
        <dbReference type="ARBA" id="ARBA00022692"/>
    </source>
</evidence>
<dbReference type="STRING" id="658167.SAMN04488135_104306"/>
<dbReference type="GO" id="GO:0022857">
    <property type="term" value="F:transmembrane transporter activity"/>
    <property type="evidence" value="ECO:0007669"/>
    <property type="project" value="UniProtKB-UniRule"/>
</dbReference>
<feature type="transmembrane region" description="Helical" evidence="9">
    <location>
        <begin position="66"/>
        <end position="85"/>
    </location>
</feature>
<accession>A0A1M5VAC2</accession>
<keyword evidence="12" id="KW-1185">Reference proteome</keyword>
<sequence>MAIPEAHPDEPIEPILPEVPEPPVRVPLKIEDWVSVLILACLALITFGNVIVRYLTDGSFAWTEEISVFLLIVLTMTAGATAFVRNQHIRIELIADGGSPQRQRRLALISSTVVLLFFILLAVLSARMAYDDYSYGDTSPAIGVPNWWYSVWMPILATAIALRMAGMLRRLLRGQA</sequence>
<dbReference type="EMBL" id="FQXE01000004">
    <property type="protein sequence ID" value="SHH72175.1"/>
    <property type="molecule type" value="Genomic_DNA"/>
</dbReference>
<dbReference type="OrthoDB" id="6363908at2"/>
<keyword evidence="5 9" id="KW-0812">Transmembrane</keyword>
<protein>
    <recommendedName>
        <fullName evidence="9">TRAP transporter small permease protein</fullName>
    </recommendedName>
</protein>
<dbReference type="InterPro" id="IPR055348">
    <property type="entry name" value="DctQ"/>
</dbReference>
<evidence type="ECO:0000256" key="7">
    <source>
        <dbReference type="ARBA" id="ARBA00023136"/>
    </source>
</evidence>
<dbReference type="GO" id="GO:0015740">
    <property type="term" value="P:C4-dicarboxylate transport"/>
    <property type="evidence" value="ECO:0007669"/>
    <property type="project" value="TreeGrafter"/>
</dbReference>
<dbReference type="InterPro" id="IPR007387">
    <property type="entry name" value="TRAP_DctQ"/>
</dbReference>
<evidence type="ECO:0000256" key="8">
    <source>
        <dbReference type="ARBA" id="ARBA00038436"/>
    </source>
</evidence>